<dbReference type="InterPro" id="IPR027417">
    <property type="entry name" value="P-loop_NTPase"/>
</dbReference>
<evidence type="ECO:0000256" key="2">
    <source>
        <dbReference type="SAM" id="MobiDB-lite"/>
    </source>
</evidence>
<dbReference type="AlphaFoldDB" id="A0A8H3HYK7"/>
<organism evidence="4 5">
    <name type="scientific">Rhizoctonia solani</name>
    <dbReference type="NCBI Taxonomy" id="456999"/>
    <lineage>
        <taxon>Eukaryota</taxon>
        <taxon>Fungi</taxon>
        <taxon>Dikarya</taxon>
        <taxon>Basidiomycota</taxon>
        <taxon>Agaricomycotina</taxon>
        <taxon>Agaricomycetes</taxon>
        <taxon>Cantharellales</taxon>
        <taxon>Ceratobasidiaceae</taxon>
        <taxon>Rhizoctonia</taxon>
    </lineage>
</organism>
<proteinExistence type="predicted"/>
<evidence type="ECO:0000256" key="1">
    <source>
        <dbReference type="ARBA" id="ARBA00022737"/>
    </source>
</evidence>
<dbReference type="Pfam" id="PF24883">
    <property type="entry name" value="NPHP3_N"/>
    <property type="match status" value="1"/>
</dbReference>
<gene>
    <name evidence="4" type="ORF">RDB_LOCUS43878</name>
</gene>
<dbReference type="Gene3D" id="3.40.50.300">
    <property type="entry name" value="P-loop containing nucleotide triphosphate hydrolases"/>
    <property type="match status" value="1"/>
</dbReference>
<evidence type="ECO:0000313" key="5">
    <source>
        <dbReference type="Proteomes" id="UP000663827"/>
    </source>
</evidence>
<keyword evidence="1" id="KW-0677">Repeat</keyword>
<dbReference type="Proteomes" id="UP000663827">
    <property type="component" value="Unassembled WGS sequence"/>
</dbReference>
<sequence length="848" mass="94160">MSLREEARRFKSRLKTEIKSILGHGSPSAPEVATAMEHTPSPPSQAPAETVPNPEAELVSWTKLEGWTNLKTCLDTFSQVAGASGLGPLKTMIEGLVDCAGAFEDAAHGRRAYTELRSELEDIFRELQQYLTASPAVANNVSDICGLIENEINHVKSRQARPTVRRLAEAEQDEDDILECYRRIRNHLQGLSRKMGVSTLAIVERHAMDDRMEKLAPALSARYNTGSASRLKRGPCTQGTRVHLLSDMHQWTAGKDTGSIYWMSGMAGTGKTTIAYSLCERLDVEPNRMLGASFFCSRLLPECRNVGKIIPSIAYQLAQRSQPFYHALCRAMQEYPEALDVVPSVQFESLLVAPLSDPKVQVGLPAGIVVVIDALDECDDVTSTQQILDALLTKSKGLPIKFVVSSRPETAIRNQMERSGSWIDARVVLHELDGGEVQTDIRTYLEAELAPIGPSEADIKALVNRAGVLFIYAATVVRYVGRDNFQRNPRARLRTLLDTSKQQSKVQTEDIDQLYALILESATTDKHLEESEREDMKLVLHTVVCAKAPLTVAALNALLKLDDIERVNAALRPLWSVLHVMGQEMTVTTLHASFPDYLMDPSRSGDSMWHCDATAHHTMLAQRCFECIRGTTPQFNICQLESSYLNDNEVKDLDMRVKTFIPVELRYVCRYWPVHLCASGSSAEPPLINLFEKFLTNNLLLWLEIINLTRDVFVSPSELTNVSGWATQHDANRGLISLVQDAWRFATTIVSSPVGQSTPHIYVSMLPFLPPHSPIREHYGDRMHGMIGVEGTARDGRTGRLGGWSFKPSECAAFSSDCTLVAIVQAYSKGFLLLDVSSGRLVRNESLQ</sequence>
<evidence type="ECO:0000259" key="3">
    <source>
        <dbReference type="Pfam" id="PF24883"/>
    </source>
</evidence>
<feature type="domain" description="Nephrocystin 3-like N-terminal" evidence="3">
    <location>
        <begin position="247"/>
        <end position="407"/>
    </location>
</feature>
<dbReference type="InterPro" id="IPR056884">
    <property type="entry name" value="NPHP3-like_N"/>
</dbReference>
<comment type="caution">
    <text evidence="4">The sequence shown here is derived from an EMBL/GenBank/DDBJ whole genome shotgun (WGS) entry which is preliminary data.</text>
</comment>
<protein>
    <recommendedName>
        <fullName evidence="3">Nephrocystin 3-like N-terminal domain-containing protein</fullName>
    </recommendedName>
</protein>
<feature type="region of interest" description="Disordered" evidence="2">
    <location>
        <begin position="20"/>
        <end position="53"/>
    </location>
</feature>
<dbReference type="SUPFAM" id="SSF52540">
    <property type="entry name" value="P-loop containing nucleoside triphosphate hydrolases"/>
    <property type="match status" value="1"/>
</dbReference>
<dbReference type="PANTHER" id="PTHR10039:SF17">
    <property type="entry name" value="FUNGAL STAND N-TERMINAL GOODBYE DOMAIN-CONTAINING PROTEIN-RELATED"/>
    <property type="match status" value="1"/>
</dbReference>
<name>A0A8H3HYK7_9AGAM</name>
<dbReference type="EMBL" id="CAJNJQ010000869">
    <property type="protein sequence ID" value="CAE7105421.1"/>
    <property type="molecule type" value="Genomic_DNA"/>
</dbReference>
<accession>A0A8H3HYK7</accession>
<evidence type="ECO:0000313" key="4">
    <source>
        <dbReference type="EMBL" id="CAE7105421.1"/>
    </source>
</evidence>
<dbReference type="CDD" id="cd01427">
    <property type="entry name" value="HAD_like"/>
    <property type="match status" value="1"/>
</dbReference>
<reference evidence="4" key="1">
    <citation type="submission" date="2021-01" db="EMBL/GenBank/DDBJ databases">
        <authorList>
            <person name="Kaushik A."/>
        </authorList>
    </citation>
    <scope>NUCLEOTIDE SEQUENCE</scope>
    <source>
        <strain evidence="4">AG5</strain>
    </source>
</reference>
<dbReference type="PANTHER" id="PTHR10039">
    <property type="entry name" value="AMELOGENIN"/>
    <property type="match status" value="1"/>
</dbReference>